<evidence type="ECO:0000256" key="3">
    <source>
        <dbReference type="ARBA" id="ARBA00007725"/>
    </source>
</evidence>
<comment type="subcellular location">
    <subcellularLocation>
        <location evidence="2">Cell membrane</location>
        <topology evidence="2">Multi-pass membrane protein</topology>
    </subcellularLocation>
</comment>
<dbReference type="NCBIfam" id="TIGR04408">
    <property type="entry name" value="LptG_lptG"/>
    <property type="match status" value="1"/>
</dbReference>
<name>A0A160DWZ7_9GAMM</name>
<dbReference type="OrthoDB" id="9776227at2"/>
<evidence type="ECO:0000256" key="4">
    <source>
        <dbReference type="ARBA" id="ARBA00022475"/>
    </source>
</evidence>
<feature type="transmembrane region" description="Helical" evidence="9">
    <location>
        <begin position="316"/>
        <end position="339"/>
    </location>
</feature>
<feature type="transmembrane region" description="Helical" evidence="9">
    <location>
        <begin position="105"/>
        <end position="124"/>
    </location>
</feature>
<sequence>MSARSWRRQTDRLVAQSVLGAVALTWLVLVGIDAFMALIGEFGDVGKNDYGIGKAVTYVLLTVPRRLYEMFGYAALIGGLLGLGALAGSGELTALRAAGLSKLRICASVALALFVLTVAVTAIGETLAPLGDQRAQALQLAAKSNDVTLAKGGSLWARDGDKVVSARRARTLDTSSGTELELFGVRVFEFDPDGRLSVLMLAARATHAGGRWLLHDARRTEFGTDRANTTLSPQMDWNSRLDARLLSLSIVRTDYMSSRDLGRTIRTLERNGQEASRYREAYWKRLFYPLSVLVLAFCAMPFAFGALRSGGLAKRLFIGMVLAIGFYFLQSAIVSMATVYGFHPALANLVPPLILVAAAFAYFRRHA</sequence>
<evidence type="ECO:0000313" key="11">
    <source>
        <dbReference type="Proteomes" id="UP000076830"/>
    </source>
</evidence>
<dbReference type="RefSeq" id="WP_067649746.1">
    <property type="nucleotide sequence ID" value="NZ_CP015249.1"/>
</dbReference>
<evidence type="ECO:0000313" key="10">
    <source>
        <dbReference type="EMBL" id="ANB19205.1"/>
    </source>
</evidence>
<evidence type="ECO:0000256" key="5">
    <source>
        <dbReference type="ARBA" id="ARBA00022692"/>
    </source>
</evidence>
<evidence type="ECO:0000256" key="1">
    <source>
        <dbReference type="ARBA" id="ARBA00002265"/>
    </source>
</evidence>
<reference evidence="10 11" key="1">
    <citation type="submission" date="2016-04" db="EMBL/GenBank/DDBJ databases">
        <title>Complete genome sequence of Dokdonella koreensis DS-123T.</title>
        <authorList>
            <person name="Kim J.F."/>
            <person name="Lee H."/>
            <person name="Kwak M.-J."/>
        </authorList>
    </citation>
    <scope>NUCLEOTIDE SEQUENCE [LARGE SCALE GENOMIC DNA]</scope>
    <source>
        <strain evidence="10 11">DS-123</strain>
    </source>
</reference>
<dbReference type="InterPro" id="IPR030923">
    <property type="entry name" value="LptG"/>
</dbReference>
<accession>A0A160DWZ7</accession>
<evidence type="ECO:0000256" key="6">
    <source>
        <dbReference type="ARBA" id="ARBA00022989"/>
    </source>
</evidence>
<feature type="transmembrane region" description="Helical" evidence="9">
    <location>
        <begin position="12"/>
        <end position="39"/>
    </location>
</feature>
<dbReference type="Pfam" id="PF03739">
    <property type="entry name" value="LptF_LptG"/>
    <property type="match status" value="1"/>
</dbReference>
<comment type="similarity">
    <text evidence="3">Belongs to the LptF/LptG family.</text>
</comment>
<feature type="transmembrane region" description="Helical" evidence="9">
    <location>
        <begin position="70"/>
        <end position="93"/>
    </location>
</feature>
<keyword evidence="4" id="KW-1003">Cell membrane</keyword>
<comment type="subunit">
    <text evidence="8">Component of the lipopolysaccharide transport and assembly complex. The LptBFG transporter is composed of two ATP-binding proteins (LptB) and two transmembrane proteins (LptF and LptG).</text>
</comment>
<organism evidence="10 11">
    <name type="scientific">Dokdonella koreensis DS-123</name>
    <dbReference type="NCBI Taxonomy" id="1300342"/>
    <lineage>
        <taxon>Bacteria</taxon>
        <taxon>Pseudomonadati</taxon>
        <taxon>Pseudomonadota</taxon>
        <taxon>Gammaproteobacteria</taxon>
        <taxon>Lysobacterales</taxon>
        <taxon>Rhodanobacteraceae</taxon>
        <taxon>Dokdonella</taxon>
    </lineage>
</organism>
<keyword evidence="7 9" id="KW-0472">Membrane</keyword>
<dbReference type="GO" id="GO:0015920">
    <property type="term" value="P:lipopolysaccharide transport"/>
    <property type="evidence" value="ECO:0007669"/>
    <property type="project" value="TreeGrafter"/>
</dbReference>
<dbReference type="PANTHER" id="PTHR33529">
    <property type="entry name" value="SLR0882 PROTEIN-RELATED"/>
    <property type="match status" value="1"/>
</dbReference>
<dbReference type="GO" id="GO:0055085">
    <property type="term" value="P:transmembrane transport"/>
    <property type="evidence" value="ECO:0007669"/>
    <property type="project" value="InterPro"/>
</dbReference>
<protein>
    <submittedName>
        <fullName evidence="10">Permease</fullName>
    </submittedName>
</protein>
<evidence type="ECO:0000256" key="7">
    <source>
        <dbReference type="ARBA" id="ARBA00023136"/>
    </source>
</evidence>
<comment type="function">
    <text evidence="1">Part of the ABC transporter complex LptBFG involved in the translocation of lipopolysaccharide (LPS) from the inner membrane to the outer membrane.</text>
</comment>
<dbReference type="InterPro" id="IPR005495">
    <property type="entry name" value="LptG/LptF_permease"/>
</dbReference>
<dbReference type="AlphaFoldDB" id="A0A160DWZ7"/>
<proteinExistence type="inferred from homology"/>
<dbReference type="STRING" id="1300342.I596_3216"/>
<dbReference type="Proteomes" id="UP000076830">
    <property type="component" value="Chromosome"/>
</dbReference>
<feature type="transmembrane region" description="Helical" evidence="9">
    <location>
        <begin position="345"/>
        <end position="363"/>
    </location>
</feature>
<feature type="transmembrane region" description="Helical" evidence="9">
    <location>
        <begin position="286"/>
        <end position="304"/>
    </location>
</feature>
<evidence type="ECO:0000256" key="8">
    <source>
        <dbReference type="ARBA" id="ARBA00026081"/>
    </source>
</evidence>
<dbReference type="GO" id="GO:0043190">
    <property type="term" value="C:ATP-binding cassette (ABC) transporter complex"/>
    <property type="evidence" value="ECO:0007669"/>
    <property type="project" value="InterPro"/>
</dbReference>
<evidence type="ECO:0000256" key="2">
    <source>
        <dbReference type="ARBA" id="ARBA00004651"/>
    </source>
</evidence>
<keyword evidence="5 9" id="KW-0812">Transmembrane</keyword>
<keyword evidence="6 9" id="KW-1133">Transmembrane helix</keyword>
<dbReference type="KEGG" id="dko:I596_3216"/>
<dbReference type="EMBL" id="CP015249">
    <property type="protein sequence ID" value="ANB19205.1"/>
    <property type="molecule type" value="Genomic_DNA"/>
</dbReference>
<dbReference type="PATRIC" id="fig|1300342.3.peg.3141"/>
<keyword evidence="11" id="KW-1185">Reference proteome</keyword>
<evidence type="ECO:0000256" key="9">
    <source>
        <dbReference type="SAM" id="Phobius"/>
    </source>
</evidence>
<gene>
    <name evidence="10" type="ORF">I596_3216</name>
</gene>
<dbReference type="PANTHER" id="PTHR33529:SF2">
    <property type="entry name" value="LIPOPOLYSACCHARIDE EXPORT SYSTEM PERMEASE PROTEIN LPTG"/>
    <property type="match status" value="1"/>
</dbReference>